<evidence type="ECO:0000256" key="5">
    <source>
        <dbReference type="ARBA" id="ARBA00022833"/>
    </source>
</evidence>
<keyword evidence="6 9" id="KW-0456">Lyase</keyword>
<dbReference type="SMART" id="SM00947">
    <property type="entry name" value="Pro_CA"/>
    <property type="match status" value="1"/>
</dbReference>
<comment type="catalytic activity">
    <reaction evidence="7 9">
        <text>hydrogencarbonate + H(+) = CO2 + H2O</text>
        <dbReference type="Rhea" id="RHEA:10748"/>
        <dbReference type="ChEBI" id="CHEBI:15377"/>
        <dbReference type="ChEBI" id="CHEBI:15378"/>
        <dbReference type="ChEBI" id="CHEBI:16526"/>
        <dbReference type="ChEBI" id="CHEBI:17544"/>
        <dbReference type="EC" id="4.2.1.1"/>
    </reaction>
</comment>
<name>A0A371GA81_MUCPR</name>
<dbReference type="GO" id="GO:0015976">
    <property type="term" value="P:carbon utilization"/>
    <property type="evidence" value="ECO:0007669"/>
    <property type="project" value="InterPro"/>
</dbReference>
<keyword evidence="5 8" id="KW-0862">Zinc</keyword>
<dbReference type="OrthoDB" id="10248475at2759"/>
<dbReference type="SMR" id="A0A371GA81"/>
<dbReference type="STRING" id="157652.A0A371GA81"/>
<dbReference type="GO" id="GO:0004089">
    <property type="term" value="F:carbonate dehydratase activity"/>
    <property type="evidence" value="ECO:0007669"/>
    <property type="project" value="UniProtKB-UniRule"/>
</dbReference>
<evidence type="ECO:0000256" key="4">
    <source>
        <dbReference type="ARBA" id="ARBA00022799"/>
    </source>
</evidence>
<feature type="binding site" evidence="8">
    <location>
        <position position="109"/>
    </location>
    <ligand>
        <name>Zn(2+)</name>
        <dbReference type="ChEBI" id="CHEBI:29105"/>
    </ligand>
</feature>
<dbReference type="EMBL" id="QJKJ01006223">
    <property type="protein sequence ID" value="RDX87460.1"/>
    <property type="molecule type" value="Genomic_DNA"/>
</dbReference>
<evidence type="ECO:0000313" key="10">
    <source>
        <dbReference type="EMBL" id="RDX87460.1"/>
    </source>
</evidence>
<evidence type="ECO:0000313" key="11">
    <source>
        <dbReference type="Proteomes" id="UP000257109"/>
    </source>
</evidence>
<evidence type="ECO:0000256" key="9">
    <source>
        <dbReference type="RuleBase" id="RU003956"/>
    </source>
</evidence>
<dbReference type="SUPFAM" id="SSF53056">
    <property type="entry name" value="beta-carbonic anhydrase, cab"/>
    <property type="match status" value="1"/>
</dbReference>
<dbReference type="PROSITE" id="PS00705">
    <property type="entry name" value="PROK_CO2_ANHYDRASE_2"/>
    <property type="match status" value="1"/>
</dbReference>
<keyword evidence="8" id="KW-0479">Metal-binding</keyword>
<comment type="function">
    <text evidence="1 9">Reversible hydration of carbon dioxide.</text>
</comment>
<sequence length="288" mass="32020">MAPFSLSSDPFASNPATSTIFGRAAFKPGKIEQTHFGFFTALRRSQGFTLKASMGPPGFTEKLSNNKLETLAVAEDGCDIFNDLKDRKNIEQFENLAKLQTPKFMVIACADSRVCPSQILGFQPGEAFMIRNVANLVPPFESGPSETNAALEFAVNSLLVENIFVIGHSCCGGIRALMSMQDDDVEKSFIKSWVVVGKNARKKAKVAASNLSFDEQCKHCEKESVNHSLVNLLTYPWIEEKVANEELSIHGGYYNFIDCSFEKWTLDYRGTKLEENGRIAAKNKIFWC</sequence>
<proteinExistence type="inferred from homology"/>
<dbReference type="FunFam" id="3.40.1050.10:FF:000003">
    <property type="entry name" value="Carbonic anhydrase"/>
    <property type="match status" value="1"/>
</dbReference>
<evidence type="ECO:0000256" key="2">
    <source>
        <dbReference type="ARBA" id="ARBA00006217"/>
    </source>
</evidence>
<dbReference type="PANTHER" id="PTHR11002">
    <property type="entry name" value="CARBONIC ANHYDRASE"/>
    <property type="match status" value="1"/>
</dbReference>
<dbReference type="PROSITE" id="PS00704">
    <property type="entry name" value="PROK_CO2_ANHYDRASE_1"/>
    <property type="match status" value="1"/>
</dbReference>
<dbReference type="CDD" id="cd00884">
    <property type="entry name" value="beta_CA_cladeB"/>
    <property type="match status" value="1"/>
</dbReference>
<dbReference type="Proteomes" id="UP000257109">
    <property type="component" value="Unassembled WGS sequence"/>
</dbReference>
<dbReference type="EC" id="4.2.1.1" evidence="3 9"/>
<dbReference type="InterPro" id="IPR036874">
    <property type="entry name" value="Carbonic_anhydrase_sf"/>
</dbReference>
<dbReference type="InterPro" id="IPR015892">
    <property type="entry name" value="Carbonic_anhydrase_CS"/>
</dbReference>
<feature type="binding site" evidence="8">
    <location>
        <position position="171"/>
    </location>
    <ligand>
        <name>Zn(2+)</name>
        <dbReference type="ChEBI" id="CHEBI:29105"/>
    </ligand>
</feature>
<evidence type="ECO:0000256" key="8">
    <source>
        <dbReference type="PIRSR" id="PIRSR601765-1"/>
    </source>
</evidence>
<dbReference type="AlphaFoldDB" id="A0A371GA81"/>
<dbReference type="Gene3D" id="3.40.1050.10">
    <property type="entry name" value="Carbonic anhydrase"/>
    <property type="match status" value="1"/>
</dbReference>
<feature type="binding site" evidence="8">
    <location>
        <position position="111"/>
    </location>
    <ligand>
        <name>Zn(2+)</name>
        <dbReference type="ChEBI" id="CHEBI:29105"/>
    </ligand>
</feature>
<dbReference type="GO" id="GO:0008270">
    <property type="term" value="F:zinc ion binding"/>
    <property type="evidence" value="ECO:0007669"/>
    <property type="project" value="UniProtKB-UniRule"/>
</dbReference>
<dbReference type="InterPro" id="IPR045066">
    <property type="entry name" value="Beta_CA_cladeB"/>
</dbReference>
<feature type="binding site" evidence="8">
    <location>
        <position position="168"/>
    </location>
    <ligand>
        <name>Zn(2+)</name>
        <dbReference type="ChEBI" id="CHEBI:29105"/>
    </ligand>
</feature>
<evidence type="ECO:0000256" key="1">
    <source>
        <dbReference type="ARBA" id="ARBA00002904"/>
    </source>
</evidence>
<organism evidence="10 11">
    <name type="scientific">Mucuna pruriens</name>
    <name type="common">Velvet bean</name>
    <name type="synonym">Dolichos pruriens</name>
    <dbReference type="NCBI Taxonomy" id="157652"/>
    <lineage>
        <taxon>Eukaryota</taxon>
        <taxon>Viridiplantae</taxon>
        <taxon>Streptophyta</taxon>
        <taxon>Embryophyta</taxon>
        <taxon>Tracheophyta</taxon>
        <taxon>Spermatophyta</taxon>
        <taxon>Magnoliopsida</taxon>
        <taxon>eudicotyledons</taxon>
        <taxon>Gunneridae</taxon>
        <taxon>Pentapetalae</taxon>
        <taxon>rosids</taxon>
        <taxon>fabids</taxon>
        <taxon>Fabales</taxon>
        <taxon>Fabaceae</taxon>
        <taxon>Papilionoideae</taxon>
        <taxon>50 kb inversion clade</taxon>
        <taxon>NPAAA clade</taxon>
        <taxon>indigoferoid/millettioid clade</taxon>
        <taxon>Phaseoleae</taxon>
        <taxon>Mucuna</taxon>
    </lineage>
</organism>
<keyword evidence="11" id="KW-1185">Reference proteome</keyword>
<comment type="caution">
    <text evidence="10">The sequence shown here is derived from an EMBL/GenBank/DDBJ whole genome shotgun (WGS) entry which is preliminary data.</text>
</comment>
<keyword evidence="4" id="KW-0702">S-nitrosylation</keyword>
<protein>
    <recommendedName>
        <fullName evidence="3 9">Carbonic anhydrase</fullName>
        <ecNumber evidence="3 9">4.2.1.1</ecNumber>
    </recommendedName>
    <alternativeName>
        <fullName evidence="9">Carbonate dehydratase</fullName>
    </alternativeName>
</protein>
<gene>
    <name evidence="10" type="primary">BCA5</name>
    <name evidence="10" type="ORF">CR513_31067</name>
</gene>
<comment type="cofactor">
    <cofactor evidence="8">
        <name>Zn(2+)</name>
        <dbReference type="ChEBI" id="CHEBI:29105"/>
    </cofactor>
    <text evidence="8">Binds 1 zinc ion per subunit.</text>
</comment>
<evidence type="ECO:0000256" key="3">
    <source>
        <dbReference type="ARBA" id="ARBA00012925"/>
    </source>
</evidence>
<evidence type="ECO:0000256" key="7">
    <source>
        <dbReference type="ARBA" id="ARBA00048348"/>
    </source>
</evidence>
<accession>A0A371GA81</accession>
<dbReference type="InterPro" id="IPR001765">
    <property type="entry name" value="Carbonic_anhydrase"/>
</dbReference>
<comment type="similarity">
    <text evidence="2 9">Belongs to the beta-class carbonic anhydrase family.</text>
</comment>
<reference evidence="10" key="1">
    <citation type="submission" date="2018-05" db="EMBL/GenBank/DDBJ databases">
        <title>Draft genome of Mucuna pruriens seed.</title>
        <authorList>
            <person name="Nnadi N.E."/>
            <person name="Vos R."/>
            <person name="Hasami M.H."/>
            <person name="Devisetty U.K."/>
            <person name="Aguiy J.C."/>
        </authorList>
    </citation>
    <scope>NUCLEOTIDE SEQUENCE [LARGE SCALE GENOMIC DNA]</scope>
    <source>
        <strain evidence="10">JCA_2017</strain>
    </source>
</reference>
<dbReference type="Pfam" id="PF00484">
    <property type="entry name" value="Pro_CA"/>
    <property type="match status" value="1"/>
</dbReference>
<evidence type="ECO:0000256" key="6">
    <source>
        <dbReference type="ARBA" id="ARBA00023239"/>
    </source>
</evidence>
<dbReference type="PANTHER" id="PTHR11002:SF12">
    <property type="entry name" value="CARBONIC ANHYDRASE"/>
    <property type="match status" value="1"/>
</dbReference>